<dbReference type="NCBIfam" id="NF001988">
    <property type="entry name" value="PRK00783.1"/>
    <property type="match status" value="1"/>
</dbReference>
<proteinExistence type="inferred from homology"/>
<keyword evidence="4" id="KW-0963">Cytoplasm</keyword>
<evidence type="ECO:0000313" key="6">
    <source>
        <dbReference type="EMBL" id="ABZ09642.1"/>
    </source>
</evidence>
<comment type="caution">
    <text evidence="4">Lacks conserved residue(s) required for the propagation of feature annotation.</text>
</comment>
<comment type="subunit">
    <text evidence="4">Part of the RNA polymerase complex.</text>
</comment>
<evidence type="ECO:0000259" key="5">
    <source>
        <dbReference type="SMART" id="SM00662"/>
    </source>
</evidence>
<evidence type="ECO:0000256" key="2">
    <source>
        <dbReference type="ARBA" id="ARBA00023163"/>
    </source>
</evidence>
<comment type="catalytic activity">
    <reaction evidence="4">
        <text>RNA(n) + a ribonucleoside 5'-triphosphate = RNA(n+1) + diphosphate</text>
        <dbReference type="Rhea" id="RHEA:21248"/>
        <dbReference type="Rhea" id="RHEA-COMP:14527"/>
        <dbReference type="Rhea" id="RHEA-COMP:17342"/>
        <dbReference type="ChEBI" id="CHEBI:33019"/>
        <dbReference type="ChEBI" id="CHEBI:61557"/>
        <dbReference type="ChEBI" id="CHEBI:140395"/>
        <dbReference type="EC" id="2.7.7.6"/>
    </reaction>
</comment>
<dbReference type="InterPro" id="IPR050518">
    <property type="entry name" value="Rpo3/RPB3_RNA_Pol_subunit"/>
</dbReference>
<evidence type="ECO:0000256" key="3">
    <source>
        <dbReference type="ARBA" id="ARBA00025804"/>
    </source>
</evidence>
<dbReference type="HAMAP" id="MF_00320">
    <property type="entry name" value="RNApol_arch_Rpo3"/>
    <property type="match status" value="1"/>
</dbReference>
<dbReference type="GO" id="GO:0003899">
    <property type="term" value="F:DNA-directed RNA polymerase activity"/>
    <property type="evidence" value="ECO:0007669"/>
    <property type="project" value="UniProtKB-UniRule"/>
</dbReference>
<evidence type="ECO:0000256" key="4">
    <source>
        <dbReference type="HAMAP-Rule" id="MF_00320"/>
    </source>
</evidence>
<dbReference type="InterPro" id="IPR022842">
    <property type="entry name" value="RNAP_Rpo3/Rpb3/RPAC1"/>
</dbReference>
<dbReference type="InterPro" id="IPR036603">
    <property type="entry name" value="RBP11-like"/>
</dbReference>
<dbReference type="SUPFAM" id="SSF56553">
    <property type="entry name" value="Insert subdomain of RNA polymerase alpha subunit"/>
    <property type="match status" value="1"/>
</dbReference>
<organism evidence="6">
    <name type="scientific">uncultured marine crenarchaeote HF4000_APKG8G2</name>
    <dbReference type="NCBI Taxonomy" id="455604"/>
    <lineage>
        <taxon>Archaea</taxon>
        <taxon>Nitrososphaerota</taxon>
        <taxon>Nitrososphaeria</taxon>
        <taxon>Nitrosopumilales</taxon>
        <taxon>environmental samples</taxon>
    </lineage>
</organism>
<dbReference type="AlphaFoldDB" id="B3TAN3"/>
<comment type="function">
    <text evidence="4">DNA-dependent RNA polymerase (RNAP) catalyzes the transcription of DNA into RNA using the four ribonucleoside triphosphates as substrates.</text>
</comment>
<dbReference type="GO" id="GO:0000428">
    <property type="term" value="C:DNA-directed RNA polymerase complex"/>
    <property type="evidence" value="ECO:0007669"/>
    <property type="project" value="UniProtKB-KW"/>
</dbReference>
<sequence length="214" mass="23728">MLARFLFGFQKFSISLPSIQILTSDDKKISIKLKGISLHYANALRRICLNGVPIFAIDTVDVIENSSVIPDEGIAHTLGMIPLKTELNGFDESNSRVILVLDSEAAENTKIVTSAELESKDQVVKPISKQIPIVHLAPGQRIKLEAYARLGRGTEHAKWNSANISVLTNTDKEDERILTVETTGSLEPRQIILAGIEELSKRLEEFKEILVNLK</sequence>
<dbReference type="Pfam" id="PF01193">
    <property type="entry name" value="RNA_pol_L"/>
    <property type="match status" value="1"/>
</dbReference>
<comment type="similarity">
    <text evidence="3 4">Belongs to the archaeal Rpo3/eukaryotic RPB3 RNA polymerase subunit family.</text>
</comment>
<keyword evidence="4" id="KW-0548">Nucleotidyltransferase</keyword>
<dbReference type="GO" id="GO:0003677">
    <property type="term" value="F:DNA binding"/>
    <property type="evidence" value="ECO:0007669"/>
    <property type="project" value="UniProtKB-UniRule"/>
</dbReference>
<keyword evidence="2 4" id="KW-0804">Transcription</keyword>
<dbReference type="GO" id="GO:0046983">
    <property type="term" value="F:protein dimerization activity"/>
    <property type="evidence" value="ECO:0007669"/>
    <property type="project" value="InterPro"/>
</dbReference>
<name>B3TAN3_9ARCH</name>
<dbReference type="InterPro" id="IPR011262">
    <property type="entry name" value="DNA-dir_RNA_pol_insert"/>
</dbReference>
<reference evidence="6" key="1">
    <citation type="journal article" date="2008" name="ISME J.">
        <title>Genomic patterns of recombination, clonal divergence and environment in marine microbial populations.</title>
        <authorList>
            <person name="Konstantinidis K.T."/>
            <person name="Delong E.F."/>
        </authorList>
    </citation>
    <scope>NUCLEOTIDE SEQUENCE</scope>
</reference>
<evidence type="ECO:0000256" key="1">
    <source>
        <dbReference type="ARBA" id="ARBA00022478"/>
    </source>
</evidence>
<gene>
    <name evidence="4" type="primary">rpo3</name>
    <name evidence="4" type="synonym">rpoD</name>
    <name evidence="6" type="ORF">ALOHA_HF4000APKG8G2ctg1g32</name>
</gene>
<accession>B3TAN3</accession>
<dbReference type="SMART" id="SM00662">
    <property type="entry name" value="RPOLD"/>
    <property type="match status" value="1"/>
</dbReference>
<feature type="domain" description="DNA-directed RNA polymerase RpoA/D/Rpb3-type" evidence="5">
    <location>
        <begin position="28"/>
        <end position="209"/>
    </location>
</feature>
<dbReference type="Gene3D" id="3.30.1360.10">
    <property type="entry name" value="RNA polymerase, RBP11-like subunit"/>
    <property type="match status" value="1"/>
</dbReference>
<dbReference type="InterPro" id="IPR036643">
    <property type="entry name" value="RNApol_insert_sf"/>
</dbReference>
<dbReference type="PANTHER" id="PTHR11800">
    <property type="entry name" value="DNA-DIRECTED RNA POLYMERASE"/>
    <property type="match status" value="1"/>
</dbReference>
<dbReference type="Gene3D" id="2.170.120.12">
    <property type="entry name" value="DNA-directed RNA polymerase, insert domain"/>
    <property type="match status" value="1"/>
</dbReference>
<dbReference type="Pfam" id="PF01000">
    <property type="entry name" value="RNA_pol_A_bac"/>
    <property type="match status" value="1"/>
</dbReference>
<dbReference type="EC" id="2.7.7.6" evidence="4"/>
<protein>
    <recommendedName>
        <fullName evidence="4">DNA-directed RNA polymerase subunit Rpo3</fullName>
        <ecNumber evidence="4">2.7.7.6</ecNumber>
    </recommendedName>
    <alternativeName>
        <fullName evidence="4">DNA-directed RNA polymerase subunit D</fullName>
    </alternativeName>
</protein>
<dbReference type="SUPFAM" id="SSF55257">
    <property type="entry name" value="RBP11-like subunits of RNA polymerase"/>
    <property type="match status" value="1"/>
</dbReference>
<keyword evidence="4" id="KW-0808">Transferase</keyword>
<comment type="subcellular location">
    <subcellularLocation>
        <location evidence="4">Cytoplasm</location>
    </subcellularLocation>
</comment>
<keyword evidence="1 4" id="KW-0240">DNA-directed RNA polymerase</keyword>
<dbReference type="GO" id="GO:0005737">
    <property type="term" value="C:cytoplasm"/>
    <property type="evidence" value="ECO:0007669"/>
    <property type="project" value="UniProtKB-SubCell"/>
</dbReference>
<dbReference type="PANTHER" id="PTHR11800:SF2">
    <property type="entry name" value="DNA-DIRECTED RNA POLYMERASE II SUBUNIT RPB3"/>
    <property type="match status" value="1"/>
</dbReference>
<dbReference type="GO" id="GO:0006351">
    <property type="term" value="P:DNA-templated transcription"/>
    <property type="evidence" value="ECO:0007669"/>
    <property type="project" value="UniProtKB-UniRule"/>
</dbReference>
<dbReference type="InterPro" id="IPR011263">
    <property type="entry name" value="DNA-dir_RNA_pol_RpoA/D/Rpb3"/>
</dbReference>
<dbReference type="EMBL" id="EU016655">
    <property type="protein sequence ID" value="ABZ09642.1"/>
    <property type="molecule type" value="Genomic_DNA"/>
</dbReference>